<name>A0A5J4VCM8_9EUKA</name>
<gene>
    <name evidence="2" type="ORF">EZS28_024270</name>
</gene>
<evidence type="ECO:0000256" key="1">
    <source>
        <dbReference type="SAM" id="MobiDB-lite"/>
    </source>
</evidence>
<comment type="caution">
    <text evidence="2">The sequence shown here is derived from an EMBL/GenBank/DDBJ whole genome shotgun (WGS) entry which is preliminary data.</text>
</comment>
<organism evidence="2 3">
    <name type="scientific">Streblomastix strix</name>
    <dbReference type="NCBI Taxonomy" id="222440"/>
    <lineage>
        <taxon>Eukaryota</taxon>
        <taxon>Metamonada</taxon>
        <taxon>Preaxostyla</taxon>
        <taxon>Oxymonadida</taxon>
        <taxon>Streblomastigidae</taxon>
        <taxon>Streblomastix</taxon>
    </lineage>
</organism>
<reference evidence="2 3" key="1">
    <citation type="submission" date="2019-03" db="EMBL/GenBank/DDBJ databases">
        <title>Single cell metagenomics reveals metabolic interactions within the superorganism composed of flagellate Streblomastix strix and complex community of Bacteroidetes bacteria on its surface.</title>
        <authorList>
            <person name="Treitli S.C."/>
            <person name="Kolisko M."/>
            <person name="Husnik F."/>
            <person name="Keeling P."/>
            <person name="Hampl V."/>
        </authorList>
    </citation>
    <scope>NUCLEOTIDE SEQUENCE [LARGE SCALE GENOMIC DNA]</scope>
    <source>
        <strain evidence="2">ST1C</strain>
    </source>
</reference>
<protein>
    <submittedName>
        <fullName evidence="2">Uncharacterized protein</fullName>
    </submittedName>
</protein>
<proteinExistence type="predicted"/>
<dbReference type="EMBL" id="SNRW01008047">
    <property type="protein sequence ID" value="KAA6380202.1"/>
    <property type="molecule type" value="Genomic_DNA"/>
</dbReference>
<feature type="region of interest" description="Disordered" evidence="1">
    <location>
        <begin position="1"/>
        <end position="37"/>
    </location>
</feature>
<accession>A0A5J4VCM8</accession>
<dbReference type="OrthoDB" id="185373at2759"/>
<sequence>MDERDSPNPIKLSQDGPGKELRAQSSSNNEEIPAVLPDLTKKKEYEVQVGEQNGEVQMLFSRLVKAIVMEQRLFGIRISERARYIGLGFQITGRIEITSDKICTFRVTEPDLPILTESQQIQQMKRKREENARIDQAINPLLVQFQQLRLKYAKFNSILDQKVAQDLTSTFGRILKQEAGKLDVLRYQIQPISRQKLFEEIAWSGANLIFPNPEEFTNNSKDRIDDTIEYLKNNTAKADHHKVPQIDELYQVSFKREMFRHCSVYVSDKNNSKIISAAIVGILQKNIDPNAP</sequence>
<dbReference type="AlphaFoldDB" id="A0A5J4VCM8"/>
<dbReference type="Proteomes" id="UP000324800">
    <property type="component" value="Unassembled WGS sequence"/>
</dbReference>
<evidence type="ECO:0000313" key="2">
    <source>
        <dbReference type="EMBL" id="KAA6380202.1"/>
    </source>
</evidence>
<evidence type="ECO:0000313" key="3">
    <source>
        <dbReference type="Proteomes" id="UP000324800"/>
    </source>
</evidence>